<name>A0ABP6V6I5_9GAMM</name>
<sequence>MHHSQKRPSSTVKQAVTFLRRWRRIMMILLLTHAGYVFAGQKVLLINSYHPQYRWTAELTQGVSEQLAQSIKVEDLHVEFLDGRRMVGNEAYSNSLAALFQIKYRQYHPDVIITSDDYALDFMLTWGDQLFPEVPVVFAGINVFRPERLTARPRYTGLLEGMEIEGNLDLMMRVRPDTKRIIMLADRTEFGLQMGRHARSVMQQFTREQRYPQVRLELWDDMNFGELKQRLAALPENAAVLMLAIHKDNSGRYFSFTHDLPPLTADSKAPLFGMWGSLMLGTGVVGA</sequence>
<comment type="caution">
    <text evidence="1">The sequence shown here is derived from an EMBL/GenBank/DDBJ whole genome shotgun (WGS) entry which is preliminary data.</text>
</comment>
<organism evidence="1 2">
    <name type="scientific">Zobellella aerophila</name>
    <dbReference type="NCBI Taxonomy" id="870480"/>
    <lineage>
        <taxon>Bacteria</taxon>
        <taxon>Pseudomonadati</taxon>
        <taxon>Pseudomonadota</taxon>
        <taxon>Gammaproteobacteria</taxon>
        <taxon>Aeromonadales</taxon>
        <taxon>Aeromonadaceae</taxon>
        <taxon>Zobellella</taxon>
    </lineage>
</organism>
<protein>
    <submittedName>
        <fullName evidence="1">Uncharacterized protein</fullName>
    </submittedName>
</protein>
<dbReference type="EMBL" id="BAABCX010000001">
    <property type="protein sequence ID" value="GAA3529764.1"/>
    <property type="molecule type" value="Genomic_DNA"/>
</dbReference>
<keyword evidence="2" id="KW-1185">Reference proteome</keyword>
<proteinExistence type="predicted"/>
<reference evidence="2" key="1">
    <citation type="journal article" date="2019" name="Int. J. Syst. Evol. Microbiol.">
        <title>The Global Catalogue of Microorganisms (GCM) 10K type strain sequencing project: providing services to taxonomists for standard genome sequencing and annotation.</title>
        <authorList>
            <consortium name="The Broad Institute Genomics Platform"/>
            <consortium name="The Broad Institute Genome Sequencing Center for Infectious Disease"/>
            <person name="Wu L."/>
            <person name="Ma J."/>
        </authorList>
    </citation>
    <scope>NUCLEOTIDE SEQUENCE [LARGE SCALE GENOMIC DNA]</scope>
    <source>
        <strain evidence="2">JCM 17110</strain>
    </source>
</reference>
<evidence type="ECO:0000313" key="1">
    <source>
        <dbReference type="EMBL" id="GAA3529764.1"/>
    </source>
</evidence>
<dbReference type="Gene3D" id="3.40.50.2300">
    <property type="match status" value="2"/>
</dbReference>
<accession>A0ABP6V6I5</accession>
<evidence type="ECO:0000313" key="2">
    <source>
        <dbReference type="Proteomes" id="UP001500795"/>
    </source>
</evidence>
<dbReference type="Proteomes" id="UP001500795">
    <property type="component" value="Unassembled WGS sequence"/>
</dbReference>
<gene>
    <name evidence="1" type="ORF">GCM10022394_06270</name>
</gene>